<evidence type="ECO:0000313" key="7">
    <source>
        <dbReference type="Proteomes" id="UP001484239"/>
    </source>
</evidence>
<keyword evidence="3" id="KW-0694">RNA-binding</keyword>
<evidence type="ECO:0000256" key="3">
    <source>
        <dbReference type="HAMAP-Rule" id="MF_01820"/>
    </source>
</evidence>
<dbReference type="InterPro" id="IPR010914">
    <property type="entry name" value="RsgA_GTPase_dom"/>
</dbReference>
<dbReference type="Gene3D" id="2.40.50.140">
    <property type="entry name" value="Nucleic acid-binding proteins"/>
    <property type="match status" value="1"/>
</dbReference>
<comment type="caution">
    <text evidence="6">The sequence shown here is derived from an EMBL/GenBank/DDBJ whole genome shotgun (WGS) entry which is preliminary data.</text>
</comment>
<dbReference type="PROSITE" id="PS51721">
    <property type="entry name" value="G_CP"/>
    <property type="match status" value="1"/>
</dbReference>
<comment type="similarity">
    <text evidence="3">Belongs to the TRAFAC class YlqF/YawG GTPase family. RsgA subfamily.</text>
</comment>
<dbReference type="SUPFAM" id="SSF52540">
    <property type="entry name" value="P-loop containing nucleoside triphosphate hydrolases"/>
    <property type="match status" value="1"/>
</dbReference>
<gene>
    <name evidence="3 6" type="primary">rsgA</name>
    <name evidence="6" type="ORF">WI372_03025</name>
</gene>
<keyword evidence="3" id="KW-0699">rRNA-binding</keyword>
<dbReference type="PANTHER" id="PTHR32120">
    <property type="entry name" value="SMALL RIBOSOMAL SUBUNIT BIOGENESIS GTPASE RSGA"/>
    <property type="match status" value="1"/>
</dbReference>
<dbReference type="NCBIfam" id="TIGR00157">
    <property type="entry name" value="ribosome small subunit-dependent GTPase A"/>
    <property type="match status" value="1"/>
</dbReference>
<name>A0ABU9E8K5_9BACT</name>
<dbReference type="SUPFAM" id="SSF50249">
    <property type="entry name" value="Nucleic acid-binding proteins"/>
    <property type="match status" value="1"/>
</dbReference>
<evidence type="ECO:0000259" key="4">
    <source>
        <dbReference type="PROSITE" id="PS50936"/>
    </source>
</evidence>
<dbReference type="PANTHER" id="PTHR32120:SF11">
    <property type="entry name" value="SMALL RIBOSOMAL SUBUNIT BIOGENESIS GTPASE RSGA 1, MITOCHONDRIAL-RELATED"/>
    <property type="match status" value="1"/>
</dbReference>
<dbReference type="InterPro" id="IPR012340">
    <property type="entry name" value="NA-bd_OB-fold"/>
</dbReference>
<comment type="cofactor">
    <cofactor evidence="3">
        <name>Zn(2+)</name>
        <dbReference type="ChEBI" id="CHEBI:29105"/>
    </cofactor>
    <text evidence="3">Binds 1 zinc ion per subunit.</text>
</comment>
<sequence>MSEAEGRWGEVWETTGGVYRVELGGGEQVDAFLRGRLKREARAGDRVVVGDRVRVVSEPGADESTWTIEEVEPRRSQIVRRSGPGRKAKAVAANVDRLVVVASVVAPDPRPEVIDRLLVLAESDEVPAVLVLNKVDLPGGEASAKALSAIYRPIGYDVRTVSAETGEGLPPLAALLSEGVSAFVGPSGVGKSSLLNAIHPGLSLRTGDVSRRLQRGRHTTVSSRLIPLPGGGLVADTPGFADVGVWGVGESEVERCYPEIARWAEQCRFRGCAHAGEPGCAVIEAIEAGEIAPSRLESFRLLRDEARADARHGGRRNG</sequence>
<comment type="subcellular location">
    <subcellularLocation>
        <location evidence="3">Cytoplasm</location>
    </subcellularLocation>
</comment>
<keyword evidence="3" id="KW-0378">Hydrolase</keyword>
<organism evidence="6 7">
    <name type="scientific">Gaopeijia maritima</name>
    <dbReference type="NCBI Taxonomy" id="3119007"/>
    <lineage>
        <taxon>Bacteria</taxon>
        <taxon>Pseudomonadati</taxon>
        <taxon>Gemmatimonadota</taxon>
        <taxon>Longimicrobiia</taxon>
        <taxon>Gaopeijiales</taxon>
        <taxon>Gaopeijiaceae</taxon>
        <taxon>Gaopeijia</taxon>
    </lineage>
</organism>
<dbReference type="Gene3D" id="3.40.50.300">
    <property type="entry name" value="P-loop containing nucleotide triphosphate hydrolases"/>
    <property type="match status" value="1"/>
</dbReference>
<feature type="binding site" evidence="3">
    <location>
        <position position="267"/>
    </location>
    <ligand>
        <name>Zn(2+)</name>
        <dbReference type="ChEBI" id="CHEBI:29105"/>
    </ligand>
</feature>
<comment type="subunit">
    <text evidence="3">Monomer. Associates with 30S ribosomal subunit, binds 16S rRNA.</text>
</comment>
<evidence type="ECO:0000259" key="5">
    <source>
        <dbReference type="PROSITE" id="PS51721"/>
    </source>
</evidence>
<dbReference type="RefSeq" id="WP_405277869.1">
    <property type="nucleotide sequence ID" value="NZ_CP144380.1"/>
</dbReference>
<dbReference type="InterPro" id="IPR027417">
    <property type="entry name" value="P-loop_NTPase"/>
</dbReference>
<evidence type="ECO:0000256" key="1">
    <source>
        <dbReference type="ARBA" id="ARBA00022741"/>
    </source>
</evidence>
<protein>
    <recommendedName>
        <fullName evidence="3">Small ribosomal subunit biogenesis GTPase RsgA</fullName>
        <ecNumber evidence="3">3.6.1.-</ecNumber>
    </recommendedName>
</protein>
<evidence type="ECO:0000313" key="6">
    <source>
        <dbReference type="EMBL" id="MEK9499955.1"/>
    </source>
</evidence>
<keyword evidence="3" id="KW-0690">Ribosome biogenesis</keyword>
<feature type="binding site" evidence="3">
    <location>
        <position position="274"/>
    </location>
    <ligand>
        <name>Zn(2+)</name>
        <dbReference type="ChEBI" id="CHEBI:29105"/>
    </ligand>
</feature>
<dbReference type="PROSITE" id="PS50936">
    <property type="entry name" value="ENGC_GTPASE"/>
    <property type="match status" value="1"/>
</dbReference>
<reference evidence="6 7" key="1">
    <citation type="submission" date="2024-02" db="EMBL/GenBank/DDBJ databases">
        <title>A novel Gemmatimonadota bacterium.</title>
        <authorList>
            <person name="Du Z.-J."/>
            <person name="Ye Y.-Q."/>
        </authorList>
    </citation>
    <scope>NUCLEOTIDE SEQUENCE [LARGE SCALE GENOMIC DNA]</scope>
    <source>
        <strain evidence="6 7">DH-20</strain>
    </source>
</reference>
<feature type="binding site" evidence="3">
    <location>
        <position position="272"/>
    </location>
    <ligand>
        <name>Zn(2+)</name>
        <dbReference type="ChEBI" id="CHEBI:29105"/>
    </ligand>
</feature>
<feature type="binding site" evidence="3">
    <location>
        <begin position="185"/>
        <end position="193"/>
    </location>
    <ligand>
        <name>GTP</name>
        <dbReference type="ChEBI" id="CHEBI:37565"/>
    </ligand>
</feature>
<dbReference type="Proteomes" id="UP001484239">
    <property type="component" value="Unassembled WGS sequence"/>
</dbReference>
<keyword evidence="7" id="KW-1185">Reference proteome</keyword>
<accession>A0ABU9E8K5</accession>
<dbReference type="CDD" id="cd01854">
    <property type="entry name" value="YjeQ_EngC"/>
    <property type="match status" value="1"/>
</dbReference>
<proteinExistence type="inferred from homology"/>
<keyword evidence="3" id="KW-0963">Cytoplasm</keyword>
<dbReference type="Pfam" id="PF03193">
    <property type="entry name" value="RsgA_GTPase"/>
    <property type="match status" value="1"/>
</dbReference>
<feature type="domain" description="CP-type G" evidence="5">
    <location>
        <begin position="76"/>
        <end position="243"/>
    </location>
</feature>
<keyword evidence="1 3" id="KW-0547">Nucleotide-binding</keyword>
<keyword evidence="2 3" id="KW-0342">GTP-binding</keyword>
<evidence type="ECO:0000256" key="2">
    <source>
        <dbReference type="ARBA" id="ARBA00023134"/>
    </source>
</evidence>
<feature type="binding site" evidence="3">
    <location>
        <begin position="133"/>
        <end position="136"/>
    </location>
    <ligand>
        <name>GTP</name>
        <dbReference type="ChEBI" id="CHEBI:37565"/>
    </ligand>
</feature>
<feature type="binding site" evidence="3">
    <location>
        <position position="280"/>
    </location>
    <ligand>
        <name>Zn(2+)</name>
        <dbReference type="ChEBI" id="CHEBI:29105"/>
    </ligand>
</feature>
<dbReference type="Gene3D" id="1.10.40.50">
    <property type="entry name" value="Probable gtpase engc, domain 3"/>
    <property type="match status" value="1"/>
</dbReference>
<dbReference type="InterPro" id="IPR004881">
    <property type="entry name" value="Ribosome_biogen_GTPase_RsgA"/>
</dbReference>
<feature type="domain" description="EngC GTPase" evidence="4">
    <location>
        <begin position="93"/>
        <end position="241"/>
    </location>
</feature>
<keyword evidence="3" id="KW-0862">Zinc</keyword>
<comment type="function">
    <text evidence="3">One of several proteins that assist in the late maturation steps of the functional core of the 30S ribosomal subunit. Helps release RbfA from mature subunits. May play a role in the assembly of ribosomal proteins into the subunit. Circularly permuted GTPase that catalyzes slow GTP hydrolysis, GTPase activity is stimulated by the 30S ribosomal subunit.</text>
</comment>
<dbReference type="EMBL" id="JBBHLI010000001">
    <property type="protein sequence ID" value="MEK9499955.1"/>
    <property type="molecule type" value="Genomic_DNA"/>
</dbReference>
<dbReference type="EC" id="3.6.1.-" evidence="3"/>
<dbReference type="InterPro" id="IPR030378">
    <property type="entry name" value="G_CP_dom"/>
</dbReference>
<keyword evidence="3" id="KW-0479">Metal-binding</keyword>
<dbReference type="HAMAP" id="MF_01820">
    <property type="entry name" value="GTPase_RsgA"/>
    <property type="match status" value="1"/>
</dbReference>